<keyword evidence="1" id="KW-0676">Redox-active center</keyword>
<dbReference type="RefSeq" id="WP_111436780.1">
    <property type="nucleotide sequence ID" value="NZ_JACIGG010000037.1"/>
</dbReference>
<evidence type="ECO:0000313" key="4">
    <source>
        <dbReference type="EMBL" id="RAI23863.1"/>
    </source>
</evidence>
<name>A0A327JGF8_9HYPH</name>
<reference evidence="4 5" key="1">
    <citation type="submission" date="2017-07" db="EMBL/GenBank/DDBJ databases">
        <title>Draft Genome Sequences of Select Purple Nonsulfur Bacteria.</title>
        <authorList>
            <person name="Lasarre B."/>
            <person name="Mckinlay J.B."/>
        </authorList>
    </citation>
    <scope>NUCLEOTIDE SEQUENCE [LARGE SCALE GENOMIC DNA]</scope>
    <source>
        <strain evidence="4 5">DSM 11290</strain>
    </source>
</reference>
<dbReference type="PANTHER" id="PTHR42852">
    <property type="entry name" value="THIOL:DISULFIDE INTERCHANGE PROTEIN DSBE"/>
    <property type="match status" value="1"/>
</dbReference>
<dbReference type="Gene3D" id="3.40.30.10">
    <property type="entry name" value="Glutaredoxin"/>
    <property type="match status" value="1"/>
</dbReference>
<evidence type="ECO:0000313" key="5">
    <source>
        <dbReference type="Proteomes" id="UP000249299"/>
    </source>
</evidence>
<feature type="chain" id="PRO_5016355600" description="Thioredoxin domain-containing protein" evidence="2">
    <location>
        <begin position="27"/>
        <end position="176"/>
    </location>
</feature>
<dbReference type="Proteomes" id="UP000249299">
    <property type="component" value="Unassembled WGS sequence"/>
</dbReference>
<dbReference type="InterPro" id="IPR000866">
    <property type="entry name" value="AhpC/TSA"/>
</dbReference>
<dbReference type="InterPro" id="IPR013766">
    <property type="entry name" value="Thioredoxin_domain"/>
</dbReference>
<evidence type="ECO:0000256" key="1">
    <source>
        <dbReference type="ARBA" id="ARBA00023284"/>
    </source>
</evidence>
<dbReference type="InterPro" id="IPR050553">
    <property type="entry name" value="Thioredoxin_ResA/DsbE_sf"/>
</dbReference>
<evidence type="ECO:0000259" key="3">
    <source>
        <dbReference type="PROSITE" id="PS51352"/>
    </source>
</evidence>
<accession>A0A327JGF8</accession>
<dbReference type="CDD" id="cd02966">
    <property type="entry name" value="TlpA_like_family"/>
    <property type="match status" value="1"/>
</dbReference>
<protein>
    <recommendedName>
        <fullName evidence="3">Thioredoxin domain-containing protein</fullName>
    </recommendedName>
</protein>
<dbReference type="Pfam" id="PF00578">
    <property type="entry name" value="AhpC-TSA"/>
    <property type="match status" value="1"/>
</dbReference>
<evidence type="ECO:0000256" key="2">
    <source>
        <dbReference type="SAM" id="SignalP"/>
    </source>
</evidence>
<dbReference type="GO" id="GO:0015036">
    <property type="term" value="F:disulfide oxidoreductase activity"/>
    <property type="evidence" value="ECO:0007669"/>
    <property type="project" value="UniProtKB-ARBA"/>
</dbReference>
<proteinExistence type="predicted"/>
<dbReference type="OrthoDB" id="9799347at2"/>
<feature type="domain" description="Thioredoxin" evidence="3">
    <location>
        <begin position="16"/>
        <end position="173"/>
    </location>
</feature>
<dbReference type="InterPro" id="IPR017937">
    <property type="entry name" value="Thioredoxin_CS"/>
</dbReference>
<dbReference type="InterPro" id="IPR036249">
    <property type="entry name" value="Thioredoxin-like_sf"/>
</dbReference>
<dbReference type="PROSITE" id="PS51352">
    <property type="entry name" value="THIOREDOXIN_2"/>
    <property type="match status" value="1"/>
</dbReference>
<dbReference type="EMBL" id="NPEV01000093">
    <property type="protein sequence ID" value="RAI23863.1"/>
    <property type="molecule type" value="Genomic_DNA"/>
</dbReference>
<dbReference type="PROSITE" id="PS00194">
    <property type="entry name" value="THIOREDOXIN_1"/>
    <property type="match status" value="1"/>
</dbReference>
<dbReference type="GO" id="GO:0016209">
    <property type="term" value="F:antioxidant activity"/>
    <property type="evidence" value="ECO:0007669"/>
    <property type="project" value="InterPro"/>
</dbReference>
<organism evidence="4 5">
    <name type="scientific">Rhodobium orientis</name>
    <dbReference type="NCBI Taxonomy" id="34017"/>
    <lineage>
        <taxon>Bacteria</taxon>
        <taxon>Pseudomonadati</taxon>
        <taxon>Pseudomonadota</taxon>
        <taxon>Alphaproteobacteria</taxon>
        <taxon>Hyphomicrobiales</taxon>
        <taxon>Rhodobiaceae</taxon>
        <taxon>Rhodobium</taxon>
    </lineage>
</organism>
<dbReference type="AlphaFoldDB" id="A0A327JGF8"/>
<gene>
    <name evidence="4" type="ORF">CH339_23015</name>
</gene>
<comment type="caution">
    <text evidence="4">The sequence shown here is derived from an EMBL/GenBank/DDBJ whole genome shotgun (WGS) entry which is preliminary data.</text>
</comment>
<keyword evidence="5" id="KW-1185">Reference proteome</keyword>
<keyword evidence="2" id="KW-0732">Signal</keyword>
<feature type="signal peptide" evidence="2">
    <location>
        <begin position="1"/>
        <end position="26"/>
    </location>
</feature>
<dbReference type="SUPFAM" id="SSF52833">
    <property type="entry name" value="Thioredoxin-like"/>
    <property type="match status" value="1"/>
</dbReference>
<sequence length="176" mass="19065">MSAFSALCRIAVALMLLAAIPLPSSAAEDTVALKGVLLRNGDGGARPIREVLSDKGPTIVHFWATWCVPCRKELPSVDRFAADLDKAGKGGRLVVVSVDRFPYATIARFLSSELGLGLRTWQDAERKTGSAFRIFGYPATLVVDRAGTVTWRHIGPLDWDDGNFRKALLARIGIAD</sequence>
<dbReference type="PANTHER" id="PTHR42852:SF18">
    <property type="entry name" value="CHROMOSOME UNDETERMINED SCAFFOLD_47, WHOLE GENOME SHOTGUN SEQUENCE"/>
    <property type="match status" value="1"/>
</dbReference>